<dbReference type="GO" id="GO:0033013">
    <property type="term" value="P:tetrapyrrole metabolic process"/>
    <property type="evidence" value="ECO:0007669"/>
    <property type="project" value="UniProtKB-ARBA"/>
</dbReference>
<comment type="similarity">
    <text evidence="2">Belongs to the TspO/BZRP family.</text>
</comment>
<dbReference type="InterPro" id="IPR038330">
    <property type="entry name" value="TspO/MBR-related_sf"/>
</dbReference>
<dbReference type="OrthoDB" id="9795496at2"/>
<evidence type="ECO:0000256" key="3">
    <source>
        <dbReference type="ARBA" id="ARBA00022692"/>
    </source>
</evidence>
<organism evidence="7 8">
    <name type="scientific">Algibacter lectus</name>
    <dbReference type="NCBI Taxonomy" id="221126"/>
    <lineage>
        <taxon>Bacteria</taxon>
        <taxon>Pseudomonadati</taxon>
        <taxon>Bacteroidota</taxon>
        <taxon>Flavobacteriia</taxon>
        <taxon>Flavobacteriales</taxon>
        <taxon>Flavobacteriaceae</taxon>
        <taxon>Algibacter</taxon>
    </lineage>
</organism>
<dbReference type="AlphaFoldDB" id="A0A090V872"/>
<dbReference type="Gene3D" id="1.20.1260.100">
    <property type="entry name" value="TspO/MBR protein"/>
    <property type="match status" value="1"/>
</dbReference>
<proteinExistence type="inferred from homology"/>
<evidence type="ECO:0000313" key="8">
    <source>
        <dbReference type="Proteomes" id="UP000029644"/>
    </source>
</evidence>
<feature type="transmembrane region" description="Helical" evidence="6">
    <location>
        <begin position="135"/>
        <end position="155"/>
    </location>
</feature>
<feature type="transmembrane region" description="Helical" evidence="6">
    <location>
        <begin position="7"/>
        <end position="28"/>
    </location>
</feature>
<dbReference type="EMBL" id="BBNQ01000001">
    <property type="protein sequence ID" value="GAL61065.1"/>
    <property type="molecule type" value="Genomic_DNA"/>
</dbReference>
<feature type="transmembrane region" description="Helical" evidence="6">
    <location>
        <begin position="105"/>
        <end position="123"/>
    </location>
</feature>
<feature type="transmembrane region" description="Helical" evidence="6">
    <location>
        <begin position="48"/>
        <end position="71"/>
    </location>
</feature>
<reference evidence="7 8" key="1">
    <citation type="journal article" date="2014" name="Genome Announc.">
        <title>Draft Genome Sequences of Marine Flavobacterium Algibacter lectus Strains SS8 and NR4.</title>
        <authorList>
            <person name="Takatani N."/>
            <person name="Nakanishi M."/>
            <person name="Meirelles P."/>
            <person name="Mino S."/>
            <person name="Suda W."/>
            <person name="Oshima K."/>
            <person name="Hattori M."/>
            <person name="Ohkuma M."/>
            <person name="Hosokawa M."/>
            <person name="Miyashita K."/>
            <person name="Thompson F.L."/>
            <person name="Niwa A."/>
            <person name="Sawabe T."/>
            <person name="Sawabe T."/>
        </authorList>
    </citation>
    <scope>NUCLEOTIDE SEQUENCE [LARGE SCALE GENOMIC DNA]</scope>
    <source>
        <strain evidence="7 8">JCM 19300</strain>
    </source>
</reference>
<evidence type="ECO:0000256" key="6">
    <source>
        <dbReference type="SAM" id="Phobius"/>
    </source>
</evidence>
<dbReference type="RefSeq" id="WP_042502675.1">
    <property type="nucleotide sequence ID" value="NZ_BBNQ01000001.1"/>
</dbReference>
<dbReference type="Pfam" id="PF03073">
    <property type="entry name" value="TspO_MBR"/>
    <property type="match status" value="1"/>
</dbReference>
<dbReference type="InterPro" id="IPR004307">
    <property type="entry name" value="TspO_MBR"/>
</dbReference>
<gene>
    <name evidence="7" type="ORF">JCM19300_4003</name>
</gene>
<dbReference type="Proteomes" id="UP000029644">
    <property type="component" value="Unassembled WGS sequence"/>
</dbReference>
<dbReference type="CDD" id="cd15904">
    <property type="entry name" value="TSPO_MBR"/>
    <property type="match status" value="1"/>
</dbReference>
<evidence type="ECO:0000256" key="1">
    <source>
        <dbReference type="ARBA" id="ARBA00004141"/>
    </source>
</evidence>
<dbReference type="PANTHER" id="PTHR10057">
    <property type="entry name" value="PERIPHERAL-TYPE BENZODIAZEPINE RECEPTOR"/>
    <property type="match status" value="1"/>
</dbReference>
<accession>A0A090V872</accession>
<evidence type="ECO:0000256" key="4">
    <source>
        <dbReference type="ARBA" id="ARBA00022989"/>
    </source>
</evidence>
<dbReference type="GO" id="GO:0016020">
    <property type="term" value="C:membrane"/>
    <property type="evidence" value="ECO:0007669"/>
    <property type="project" value="UniProtKB-SubCell"/>
</dbReference>
<evidence type="ECO:0000256" key="2">
    <source>
        <dbReference type="ARBA" id="ARBA00007524"/>
    </source>
</evidence>
<dbReference type="PANTHER" id="PTHR10057:SF0">
    <property type="entry name" value="TRANSLOCATOR PROTEIN"/>
    <property type="match status" value="1"/>
</dbReference>
<keyword evidence="4 6" id="KW-1133">Transmembrane helix</keyword>
<protein>
    <submittedName>
        <fullName evidence="7">Tryptophan-rich sensory protein</fullName>
    </submittedName>
</protein>
<keyword evidence="3 6" id="KW-0812">Transmembrane</keyword>
<keyword evidence="5 6" id="KW-0472">Membrane</keyword>
<evidence type="ECO:0000313" key="7">
    <source>
        <dbReference type="EMBL" id="GAL61065.1"/>
    </source>
</evidence>
<name>A0A090V872_9FLAO</name>
<evidence type="ECO:0000256" key="5">
    <source>
        <dbReference type="ARBA" id="ARBA00023136"/>
    </source>
</evidence>
<comment type="caution">
    <text evidence="7">The sequence shown here is derived from an EMBL/GenBank/DDBJ whole genome shotgun (WGS) entry which is preliminary data.</text>
</comment>
<comment type="subcellular location">
    <subcellularLocation>
        <location evidence="1">Membrane</location>
        <topology evidence="1">Multi-pass membrane protein</topology>
    </subcellularLocation>
</comment>
<sequence length="157" mass="18259">MENNKLVRFTIFLCINILALGVGVLLMDNGQTSPWYASLNKAPWTPEGWVFGAAWTTVMISFAIYMAALSLNFPFGFKPLMKLYALQWFLNVSWNYLFFNQYQTLIALIFIVSLWLLIGYFTFNYIKTVKYYTLFIAPYLIWMTIAASLNAYIVFNN</sequence>